<proteinExistence type="predicted"/>
<evidence type="ECO:0000256" key="1">
    <source>
        <dbReference type="SAM" id="MobiDB-lite"/>
    </source>
</evidence>
<evidence type="ECO:0000313" key="2">
    <source>
        <dbReference type="EMBL" id="KAL3268104.1"/>
    </source>
</evidence>
<dbReference type="Proteomes" id="UP001516400">
    <property type="component" value="Unassembled WGS sequence"/>
</dbReference>
<accession>A0ABD2MNY2</accession>
<reference evidence="2 3" key="1">
    <citation type="journal article" date="2021" name="BMC Biol.">
        <title>Horizontally acquired antibacterial genes associated with adaptive radiation of ladybird beetles.</title>
        <authorList>
            <person name="Li H.S."/>
            <person name="Tang X.F."/>
            <person name="Huang Y.H."/>
            <person name="Xu Z.Y."/>
            <person name="Chen M.L."/>
            <person name="Du X.Y."/>
            <person name="Qiu B.Y."/>
            <person name="Chen P.T."/>
            <person name="Zhang W."/>
            <person name="Slipinski A."/>
            <person name="Escalona H.E."/>
            <person name="Waterhouse R.M."/>
            <person name="Zwick A."/>
            <person name="Pang H."/>
        </authorList>
    </citation>
    <scope>NUCLEOTIDE SEQUENCE [LARGE SCALE GENOMIC DNA]</scope>
    <source>
        <strain evidence="2">SYSU2018</strain>
    </source>
</reference>
<comment type="caution">
    <text evidence="2">The sequence shown here is derived from an EMBL/GenBank/DDBJ whole genome shotgun (WGS) entry which is preliminary data.</text>
</comment>
<feature type="region of interest" description="Disordered" evidence="1">
    <location>
        <begin position="1"/>
        <end position="22"/>
    </location>
</feature>
<name>A0ABD2MNY2_9CUCU</name>
<keyword evidence="3" id="KW-1185">Reference proteome</keyword>
<feature type="compositionally biased region" description="Polar residues" evidence="1">
    <location>
        <begin position="13"/>
        <end position="22"/>
    </location>
</feature>
<sequence>MALQSSNEDKKLTSPNIGPTSRTVKQMNNITQLNLLNCDHIEVSQNSNSSIDLECSLFLDETNREFDDYLNTLSPRSSKPPIEDEDFMEDQDFESKTMNNLSKNIKGKFQKVMRRSKKNKFFKSSRPIQGLMSGNEIPVINEAMKKIFKPLNDKPCLKYTPKTMVKTYTNKHKDNSSYVVETFGLPDEPLIPSSNSCAIGKGSIDLDVEMNCNNSRLASPWTVENQANAAEMAIGEDIRRSYSLLEDFSPTILESVEDDFDLEDNIQDIDAENAMREKLSEPQIVLEPIDLSDRLLFKMNKLSPIKNRKELLFERLLNYSENFNSSQNRLSNTKLGKSENILSSNSLTNKKIREKYWRVFHV</sequence>
<gene>
    <name evidence="2" type="ORF">HHI36_007231</name>
</gene>
<protein>
    <submittedName>
        <fullName evidence="2">Uncharacterized protein</fullName>
    </submittedName>
</protein>
<organism evidence="2 3">
    <name type="scientific">Cryptolaemus montrouzieri</name>
    <dbReference type="NCBI Taxonomy" id="559131"/>
    <lineage>
        <taxon>Eukaryota</taxon>
        <taxon>Metazoa</taxon>
        <taxon>Ecdysozoa</taxon>
        <taxon>Arthropoda</taxon>
        <taxon>Hexapoda</taxon>
        <taxon>Insecta</taxon>
        <taxon>Pterygota</taxon>
        <taxon>Neoptera</taxon>
        <taxon>Endopterygota</taxon>
        <taxon>Coleoptera</taxon>
        <taxon>Polyphaga</taxon>
        <taxon>Cucujiformia</taxon>
        <taxon>Coccinelloidea</taxon>
        <taxon>Coccinellidae</taxon>
        <taxon>Scymninae</taxon>
        <taxon>Scymnini</taxon>
        <taxon>Cryptolaemus</taxon>
    </lineage>
</organism>
<dbReference type="EMBL" id="JABFTP020000021">
    <property type="protein sequence ID" value="KAL3268104.1"/>
    <property type="molecule type" value="Genomic_DNA"/>
</dbReference>
<evidence type="ECO:0000313" key="3">
    <source>
        <dbReference type="Proteomes" id="UP001516400"/>
    </source>
</evidence>
<dbReference type="AlphaFoldDB" id="A0ABD2MNY2"/>